<keyword evidence="2" id="KW-1185">Reference proteome</keyword>
<dbReference type="AlphaFoldDB" id="A0A517QN02"/>
<protein>
    <submittedName>
        <fullName evidence="1">Uncharacterized protein</fullName>
    </submittedName>
</protein>
<sequence>MINRLELVLKPDIALSNVEKSGYPRGFRTGSSNGTSAFCNSLPHSHSFAKYNSRQFIRDSKITKPFCPHPSPPSCTTEVFDANEYQEQTLFRDFLRASSCEQIEPDLA</sequence>
<dbReference type="KEGG" id="tpol:Mal48_22140"/>
<proteinExistence type="predicted"/>
<evidence type="ECO:0000313" key="2">
    <source>
        <dbReference type="Proteomes" id="UP000315724"/>
    </source>
</evidence>
<gene>
    <name evidence="1" type="ORF">Mal48_22140</name>
</gene>
<dbReference type="Proteomes" id="UP000315724">
    <property type="component" value="Chromosome"/>
</dbReference>
<accession>A0A517QN02</accession>
<organism evidence="1 2">
    <name type="scientific">Thalassoglobus polymorphus</name>
    <dbReference type="NCBI Taxonomy" id="2527994"/>
    <lineage>
        <taxon>Bacteria</taxon>
        <taxon>Pseudomonadati</taxon>
        <taxon>Planctomycetota</taxon>
        <taxon>Planctomycetia</taxon>
        <taxon>Planctomycetales</taxon>
        <taxon>Planctomycetaceae</taxon>
        <taxon>Thalassoglobus</taxon>
    </lineage>
</organism>
<reference evidence="1 2" key="1">
    <citation type="submission" date="2019-02" db="EMBL/GenBank/DDBJ databases">
        <title>Deep-cultivation of Planctomycetes and their phenomic and genomic characterization uncovers novel biology.</title>
        <authorList>
            <person name="Wiegand S."/>
            <person name="Jogler M."/>
            <person name="Boedeker C."/>
            <person name="Pinto D."/>
            <person name="Vollmers J."/>
            <person name="Rivas-Marin E."/>
            <person name="Kohn T."/>
            <person name="Peeters S.H."/>
            <person name="Heuer A."/>
            <person name="Rast P."/>
            <person name="Oberbeckmann S."/>
            <person name="Bunk B."/>
            <person name="Jeske O."/>
            <person name="Meyerdierks A."/>
            <person name="Storesund J.E."/>
            <person name="Kallscheuer N."/>
            <person name="Luecker S."/>
            <person name="Lage O.M."/>
            <person name="Pohl T."/>
            <person name="Merkel B.J."/>
            <person name="Hornburger P."/>
            <person name="Mueller R.-W."/>
            <person name="Bruemmer F."/>
            <person name="Labrenz M."/>
            <person name="Spormann A.M."/>
            <person name="Op den Camp H."/>
            <person name="Overmann J."/>
            <person name="Amann R."/>
            <person name="Jetten M.S.M."/>
            <person name="Mascher T."/>
            <person name="Medema M.H."/>
            <person name="Devos D.P."/>
            <person name="Kaster A.-K."/>
            <person name="Ovreas L."/>
            <person name="Rohde M."/>
            <person name="Galperin M.Y."/>
            <person name="Jogler C."/>
        </authorList>
    </citation>
    <scope>NUCLEOTIDE SEQUENCE [LARGE SCALE GENOMIC DNA]</scope>
    <source>
        <strain evidence="1 2">Mal48</strain>
    </source>
</reference>
<evidence type="ECO:0000313" key="1">
    <source>
        <dbReference type="EMBL" id="QDT32964.1"/>
    </source>
</evidence>
<name>A0A517QN02_9PLAN</name>
<dbReference type="EMBL" id="CP036267">
    <property type="protein sequence ID" value="QDT32964.1"/>
    <property type="molecule type" value="Genomic_DNA"/>
</dbReference>